<evidence type="ECO:0000256" key="5">
    <source>
        <dbReference type="ARBA" id="ARBA00023136"/>
    </source>
</evidence>
<evidence type="ECO:0000256" key="8">
    <source>
        <dbReference type="SAM" id="Phobius"/>
    </source>
</evidence>
<dbReference type="Proteomes" id="UP000660262">
    <property type="component" value="Unassembled WGS sequence"/>
</dbReference>
<feature type="region of interest" description="Disordered" evidence="7">
    <location>
        <begin position="1"/>
        <end position="20"/>
    </location>
</feature>
<feature type="transmembrane region" description="Helical" evidence="8">
    <location>
        <begin position="90"/>
        <end position="111"/>
    </location>
</feature>
<dbReference type="InterPro" id="IPR037269">
    <property type="entry name" value="PSII_PsbM_sf"/>
</dbReference>
<proteinExistence type="predicted"/>
<dbReference type="AlphaFoldDB" id="A0A830HEU1"/>
<dbReference type="GO" id="GO:0019684">
    <property type="term" value="P:photosynthesis, light reaction"/>
    <property type="evidence" value="ECO:0007669"/>
    <property type="project" value="InterPro"/>
</dbReference>
<evidence type="ECO:0000313" key="9">
    <source>
        <dbReference type="EMBL" id="GHP03869.1"/>
    </source>
</evidence>
<keyword evidence="6" id="KW-0604">Photosystem II</keyword>
<dbReference type="Pfam" id="PF05151">
    <property type="entry name" value="PsbM"/>
    <property type="match status" value="1"/>
</dbReference>
<keyword evidence="10" id="KW-1185">Reference proteome</keyword>
<dbReference type="GO" id="GO:0009523">
    <property type="term" value="C:photosystem II"/>
    <property type="evidence" value="ECO:0007669"/>
    <property type="project" value="UniProtKB-KW"/>
</dbReference>
<keyword evidence="1" id="KW-0674">Reaction center</keyword>
<evidence type="ECO:0000313" key="10">
    <source>
        <dbReference type="Proteomes" id="UP000660262"/>
    </source>
</evidence>
<comment type="caution">
    <text evidence="9">The sequence shown here is derived from an EMBL/GenBank/DDBJ whole genome shotgun (WGS) entry which is preliminary data.</text>
</comment>
<evidence type="ECO:0000256" key="1">
    <source>
        <dbReference type="ARBA" id="ARBA00022469"/>
    </source>
</evidence>
<evidence type="ECO:0000256" key="7">
    <source>
        <dbReference type="SAM" id="MobiDB-lite"/>
    </source>
</evidence>
<keyword evidence="3 8" id="KW-0812">Transmembrane</keyword>
<keyword evidence="5 8" id="KW-0472">Membrane</keyword>
<evidence type="ECO:0008006" key="11">
    <source>
        <dbReference type="Google" id="ProtNLM"/>
    </source>
</evidence>
<evidence type="ECO:0000256" key="6">
    <source>
        <dbReference type="ARBA" id="ARBA00023276"/>
    </source>
</evidence>
<gene>
    <name evidence="9" type="ORF">PPROV_000262300</name>
</gene>
<dbReference type="OrthoDB" id="564131at2759"/>
<dbReference type="EMBL" id="BNJQ01000006">
    <property type="protein sequence ID" value="GHP03869.1"/>
    <property type="molecule type" value="Genomic_DNA"/>
</dbReference>
<keyword evidence="4 8" id="KW-1133">Transmembrane helix</keyword>
<evidence type="ECO:0000256" key="3">
    <source>
        <dbReference type="ARBA" id="ARBA00022692"/>
    </source>
</evidence>
<evidence type="ECO:0000256" key="2">
    <source>
        <dbReference type="ARBA" id="ARBA00022531"/>
    </source>
</evidence>
<feature type="compositionally biased region" description="Polar residues" evidence="7">
    <location>
        <begin position="1"/>
        <end position="14"/>
    </location>
</feature>
<dbReference type="SUPFAM" id="SSF161033">
    <property type="entry name" value="Photosystem II reaction center protein M, PsbM"/>
    <property type="match status" value="1"/>
</dbReference>
<name>A0A830HEU1_9CHLO</name>
<organism evidence="9 10">
    <name type="scientific">Pycnococcus provasolii</name>
    <dbReference type="NCBI Taxonomy" id="41880"/>
    <lineage>
        <taxon>Eukaryota</taxon>
        <taxon>Viridiplantae</taxon>
        <taxon>Chlorophyta</taxon>
        <taxon>Pseudoscourfieldiophyceae</taxon>
        <taxon>Pseudoscourfieldiales</taxon>
        <taxon>Pycnococcaceae</taxon>
        <taxon>Pycnococcus</taxon>
    </lineage>
</organism>
<evidence type="ECO:0000256" key="4">
    <source>
        <dbReference type="ARBA" id="ARBA00022989"/>
    </source>
</evidence>
<dbReference type="InterPro" id="IPR007826">
    <property type="entry name" value="PSII_PsbM"/>
</dbReference>
<accession>A0A830HEU1</accession>
<protein>
    <recommendedName>
        <fullName evidence="11">PSII-M</fullName>
    </recommendedName>
</protein>
<reference evidence="9" key="1">
    <citation type="submission" date="2020-10" db="EMBL/GenBank/DDBJ databases">
        <title>Unveiling of a novel bifunctional photoreceptor, Dualchrome1, isolated from a cosmopolitan green alga.</title>
        <authorList>
            <person name="Suzuki S."/>
            <person name="Kawachi M."/>
        </authorList>
    </citation>
    <scope>NUCLEOTIDE SEQUENCE</scope>
    <source>
        <strain evidence="9">NIES 2893</strain>
    </source>
</reference>
<keyword evidence="2" id="KW-0602">Photosynthesis</keyword>
<sequence>MAPVMNSKSMNARVSSKARGMPVLATRATRTVRAVRTSASSSSSSGQAKSAGVAATVASAAFQVSQSLPALAYAGGDPLVNPNTGTNGPLGLIATILFVFIPTAFLITVYLKDPGTEKDRFGTR</sequence>